<dbReference type="InterPro" id="IPR021183">
    <property type="entry name" value="NatA_aux_su"/>
</dbReference>
<accession>A0AAW1VEA9</accession>
<gene>
    <name evidence="4" type="ORF">WA026_015622</name>
</gene>
<dbReference type="Gene3D" id="1.25.40.1010">
    <property type="match status" value="1"/>
</dbReference>
<dbReference type="AlphaFoldDB" id="A0AAW1VEA9"/>
<dbReference type="Proteomes" id="UP001431783">
    <property type="component" value="Unassembled WGS sequence"/>
</dbReference>
<name>A0AAW1VEA9_9CUCU</name>
<proteinExistence type="predicted"/>
<feature type="region of interest" description="Disordered" evidence="3">
    <location>
        <begin position="1"/>
        <end position="64"/>
    </location>
</feature>
<organism evidence="4 5">
    <name type="scientific">Henosepilachna vigintioctopunctata</name>
    <dbReference type="NCBI Taxonomy" id="420089"/>
    <lineage>
        <taxon>Eukaryota</taxon>
        <taxon>Metazoa</taxon>
        <taxon>Ecdysozoa</taxon>
        <taxon>Arthropoda</taxon>
        <taxon>Hexapoda</taxon>
        <taxon>Insecta</taxon>
        <taxon>Pterygota</taxon>
        <taxon>Neoptera</taxon>
        <taxon>Endopterygota</taxon>
        <taxon>Coleoptera</taxon>
        <taxon>Polyphaga</taxon>
        <taxon>Cucujiformia</taxon>
        <taxon>Coccinelloidea</taxon>
        <taxon>Coccinellidae</taxon>
        <taxon>Epilachninae</taxon>
        <taxon>Epilachnini</taxon>
        <taxon>Henosepilachna</taxon>
    </lineage>
</organism>
<dbReference type="PANTHER" id="PTHR22767">
    <property type="entry name" value="N-TERMINAL ACETYLTRANSFERASE-RELATED"/>
    <property type="match status" value="1"/>
</dbReference>
<dbReference type="Pfam" id="PF12569">
    <property type="entry name" value="NatA_aux_su"/>
    <property type="match status" value="1"/>
</dbReference>
<dbReference type="GO" id="GO:0031415">
    <property type="term" value="C:NatA complex"/>
    <property type="evidence" value="ECO:0007669"/>
    <property type="project" value="TreeGrafter"/>
</dbReference>
<evidence type="ECO:0000256" key="1">
    <source>
        <dbReference type="ARBA" id="ARBA00022737"/>
    </source>
</evidence>
<protein>
    <recommendedName>
        <fullName evidence="6">N-alpha-acetyltransferase 15, NatA auxiliary subunit</fullName>
    </recommendedName>
</protein>
<dbReference type="EMBL" id="JARQZJ010000129">
    <property type="protein sequence ID" value="KAK9891654.1"/>
    <property type="molecule type" value="Genomic_DNA"/>
</dbReference>
<keyword evidence="5" id="KW-1185">Reference proteome</keyword>
<evidence type="ECO:0000256" key="3">
    <source>
        <dbReference type="SAM" id="MobiDB-lite"/>
    </source>
</evidence>
<evidence type="ECO:0008006" key="6">
    <source>
        <dbReference type="Google" id="ProtNLM"/>
    </source>
</evidence>
<evidence type="ECO:0000256" key="2">
    <source>
        <dbReference type="ARBA" id="ARBA00022803"/>
    </source>
</evidence>
<keyword evidence="1" id="KW-0677">Repeat</keyword>
<feature type="region of interest" description="Disordered" evidence="3">
    <location>
        <begin position="269"/>
        <end position="289"/>
    </location>
</feature>
<dbReference type="PANTHER" id="PTHR22767:SF2">
    <property type="entry name" value="N(ALPHA)-ACETYLTRANSFERASE 15_16, ISOFORM A"/>
    <property type="match status" value="1"/>
</dbReference>
<evidence type="ECO:0000313" key="5">
    <source>
        <dbReference type="Proteomes" id="UP001431783"/>
    </source>
</evidence>
<reference evidence="4 5" key="1">
    <citation type="submission" date="2023-03" db="EMBL/GenBank/DDBJ databases">
        <title>Genome insight into feeding habits of ladybird beetles.</title>
        <authorList>
            <person name="Li H.-S."/>
            <person name="Huang Y.-H."/>
            <person name="Pang H."/>
        </authorList>
    </citation>
    <scope>NUCLEOTIDE SEQUENCE [LARGE SCALE GENOMIC DNA]</scope>
    <source>
        <strain evidence="4">SYSU_2023b</strain>
        <tissue evidence="4">Whole body</tissue>
    </source>
</reference>
<feature type="compositionally biased region" description="Basic residues" evidence="3">
    <location>
        <begin position="17"/>
        <end position="26"/>
    </location>
</feature>
<sequence length="289" mass="33379">MQRTKQENLAPSELKKLRNKQRKAKRKAEQESAQAKEAQIKRDQHHKSRQQGDVEADAPQLDELVPEKLERTEKPLEQAIKFLHPLQTLAKDRIETHLMAFEVYYRKGKVLLMLQSLKRCHRLDPRNPRLHSCMIRFHEVCTKNKGGWDPSVVKVVEKETKEFFRNRDAKTLNKEFLEERCNCLEATLEGASMMFHLDKESQNAAINLVTSLDNNKYNDINLKNCTNVLQALRKGAFGSCDAQIEEYVNECQKRFPYAATFKPPVVESTTQPAALDSNHMSLDENSNSN</sequence>
<comment type="caution">
    <text evidence="4">The sequence shown here is derived from an EMBL/GenBank/DDBJ whole genome shotgun (WGS) entry which is preliminary data.</text>
</comment>
<keyword evidence="2" id="KW-0802">TPR repeat</keyword>
<evidence type="ECO:0000313" key="4">
    <source>
        <dbReference type="EMBL" id="KAK9891654.1"/>
    </source>
</evidence>